<evidence type="ECO:0000313" key="13">
    <source>
        <dbReference type="EMBL" id="AIA86913.1"/>
    </source>
</evidence>
<dbReference type="InterPro" id="IPR023346">
    <property type="entry name" value="Lysozyme-like_dom_sf"/>
</dbReference>
<organism evidence="13">
    <name type="scientific">uncultured Acetohalobium sp</name>
    <dbReference type="NCBI Taxonomy" id="1434692"/>
    <lineage>
        <taxon>Bacteria</taxon>
        <taxon>Bacillati</taxon>
        <taxon>Bacillota</taxon>
        <taxon>Clostridia</taxon>
        <taxon>Halanaerobiales</taxon>
        <taxon>Halobacteroidaceae</taxon>
        <taxon>Acetohalobium</taxon>
        <taxon>environmental samples</taxon>
    </lineage>
</organism>
<dbReference type="InterPro" id="IPR036950">
    <property type="entry name" value="PBP_transglycosylase"/>
</dbReference>
<name>A0A060BRD2_9FIRM</name>
<dbReference type="GO" id="GO:0008955">
    <property type="term" value="F:peptidoglycan glycosyltransferase activity"/>
    <property type="evidence" value="ECO:0007669"/>
    <property type="project" value="TreeGrafter"/>
</dbReference>
<dbReference type="AlphaFoldDB" id="A0A060BRD2"/>
<dbReference type="InterPro" id="IPR050396">
    <property type="entry name" value="Glycosyltr_51/Transpeptidase"/>
</dbReference>
<feature type="non-terminal residue" evidence="13">
    <location>
        <position position="105"/>
    </location>
</feature>
<keyword evidence="10" id="KW-0046">Antibiotic resistance</keyword>
<dbReference type="UniPathway" id="UPA00219"/>
<sequence>MELYLSSIYFGHNCYGIESAANFYFKKTAKDLTLSESALLAGLVKSPNNYSPLKSPEKCKSRRNFVLSEMEKEGFITSAEAKKAKDAALPESGENYIDGGIARLV</sequence>
<comment type="subcellular location">
    <subcellularLocation>
        <location evidence="1">Cell membrane</location>
        <topology evidence="1">Single-pass type II membrane protein</topology>
    </subcellularLocation>
</comment>
<evidence type="ECO:0000256" key="9">
    <source>
        <dbReference type="ARBA" id="ARBA00023136"/>
    </source>
</evidence>
<evidence type="ECO:0000256" key="4">
    <source>
        <dbReference type="ARBA" id="ARBA00022692"/>
    </source>
</evidence>
<evidence type="ECO:0000256" key="10">
    <source>
        <dbReference type="ARBA" id="ARBA00023251"/>
    </source>
</evidence>
<evidence type="ECO:0000256" key="6">
    <source>
        <dbReference type="ARBA" id="ARBA00022968"/>
    </source>
</evidence>
<keyword evidence="4" id="KW-0812">Transmembrane</keyword>
<dbReference type="GO" id="GO:0071555">
    <property type="term" value="P:cell wall organization"/>
    <property type="evidence" value="ECO:0007669"/>
    <property type="project" value="UniProtKB-KW"/>
</dbReference>
<dbReference type="GO" id="GO:0008360">
    <property type="term" value="P:regulation of cell shape"/>
    <property type="evidence" value="ECO:0007669"/>
    <property type="project" value="UniProtKB-KW"/>
</dbReference>
<dbReference type="PANTHER" id="PTHR32282">
    <property type="entry name" value="BINDING PROTEIN TRANSPEPTIDASE, PUTATIVE-RELATED"/>
    <property type="match status" value="1"/>
</dbReference>
<evidence type="ECO:0000256" key="3">
    <source>
        <dbReference type="ARBA" id="ARBA00022679"/>
    </source>
</evidence>
<dbReference type="Pfam" id="PF00912">
    <property type="entry name" value="Transgly"/>
    <property type="match status" value="1"/>
</dbReference>
<keyword evidence="7" id="KW-0573">Peptidoglycan synthesis</keyword>
<keyword evidence="3" id="KW-0808">Transferase</keyword>
<dbReference type="GO" id="GO:0030288">
    <property type="term" value="C:outer membrane-bounded periplasmic space"/>
    <property type="evidence" value="ECO:0007669"/>
    <property type="project" value="TreeGrafter"/>
</dbReference>
<evidence type="ECO:0000256" key="5">
    <source>
        <dbReference type="ARBA" id="ARBA00022960"/>
    </source>
</evidence>
<dbReference type="GO" id="GO:0046677">
    <property type="term" value="P:response to antibiotic"/>
    <property type="evidence" value="ECO:0007669"/>
    <property type="project" value="UniProtKB-KW"/>
</dbReference>
<evidence type="ECO:0000256" key="1">
    <source>
        <dbReference type="ARBA" id="ARBA00004401"/>
    </source>
</evidence>
<evidence type="ECO:0000256" key="11">
    <source>
        <dbReference type="ARBA" id="ARBA00023316"/>
    </source>
</evidence>
<evidence type="ECO:0000256" key="7">
    <source>
        <dbReference type="ARBA" id="ARBA00022984"/>
    </source>
</evidence>
<keyword evidence="5" id="KW-0133">Cell shape</keyword>
<keyword evidence="9" id="KW-0472">Membrane</keyword>
<proteinExistence type="predicted"/>
<feature type="domain" description="Glycosyl transferase family 51" evidence="12">
    <location>
        <begin position="1"/>
        <end position="70"/>
    </location>
</feature>
<dbReference type="PANTHER" id="PTHR32282:SF27">
    <property type="entry name" value="PENICILLIN-BINDING PROTEIN 1A"/>
    <property type="match status" value="1"/>
</dbReference>
<dbReference type="SUPFAM" id="SSF53955">
    <property type="entry name" value="Lysozyme-like"/>
    <property type="match status" value="1"/>
</dbReference>
<dbReference type="InterPro" id="IPR001264">
    <property type="entry name" value="Glyco_trans_51"/>
</dbReference>
<dbReference type="GO" id="GO:0009252">
    <property type="term" value="P:peptidoglycan biosynthetic process"/>
    <property type="evidence" value="ECO:0007669"/>
    <property type="project" value="UniProtKB-UniPathway"/>
</dbReference>
<keyword evidence="8" id="KW-1133">Transmembrane helix</keyword>
<dbReference type="EMBL" id="KF119645">
    <property type="protein sequence ID" value="AIA86913.1"/>
    <property type="molecule type" value="Genomic_DNA"/>
</dbReference>
<keyword evidence="11" id="KW-0961">Cell wall biogenesis/degradation</keyword>
<reference evidence="13" key="1">
    <citation type="journal article" date="2013" name="Environ. Microbiol.">
        <title>Seasonally variable intestinal metagenomes of the red palm weevil (Rhynchophorus ferrugineus).</title>
        <authorList>
            <person name="Jia S."/>
            <person name="Zhang X."/>
            <person name="Zhang G."/>
            <person name="Yin A."/>
            <person name="Zhang S."/>
            <person name="Li F."/>
            <person name="Wang L."/>
            <person name="Zhao D."/>
            <person name="Yun Q."/>
            <person name="Tala"/>
            <person name="Wang J."/>
            <person name="Sun G."/>
            <person name="Baabdullah M."/>
            <person name="Yu X."/>
            <person name="Hu S."/>
            <person name="Al-Mssallem I.S."/>
            <person name="Yu J."/>
        </authorList>
    </citation>
    <scope>NUCLEOTIDE SEQUENCE</scope>
</reference>
<dbReference type="Gene3D" id="1.10.3810.10">
    <property type="entry name" value="Biosynthetic peptidoglycan transglycosylase-like"/>
    <property type="match status" value="1"/>
</dbReference>
<accession>A0A060BRD2</accession>
<protein>
    <recommendedName>
        <fullName evidence="2">Penicillin-binding protein 1A</fullName>
    </recommendedName>
</protein>
<keyword evidence="6" id="KW-0735">Signal-anchor</keyword>
<evidence type="ECO:0000256" key="2">
    <source>
        <dbReference type="ARBA" id="ARBA00018638"/>
    </source>
</evidence>
<evidence type="ECO:0000259" key="12">
    <source>
        <dbReference type="Pfam" id="PF00912"/>
    </source>
</evidence>
<dbReference type="GO" id="GO:0005886">
    <property type="term" value="C:plasma membrane"/>
    <property type="evidence" value="ECO:0007669"/>
    <property type="project" value="UniProtKB-SubCell"/>
</dbReference>
<evidence type="ECO:0000256" key="8">
    <source>
        <dbReference type="ARBA" id="ARBA00022989"/>
    </source>
</evidence>